<evidence type="ECO:0000313" key="2">
    <source>
        <dbReference type="EMBL" id="OUS48265.1"/>
    </source>
</evidence>
<name>A0A1Y5IMT3_OSTTA</name>
<dbReference type="Proteomes" id="UP000195557">
    <property type="component" value="Unassembled WGS sequence"/>
</dbReference>
<accession>A0A1Y5IMT3</accession>
<dbReference type="EMBL" id="KZ155774">
    <property type="protein sequence ID" value="OUS48265.1"/>
    <property type="molecule type" value="Genomic_DNA"/>
</dbReference>
<feature type="region of interest" description="Disordered" evidence="1">
    <location>
        <begin position="82"/>
        <end position="110"/>
    </location>
</feature>
<evidence type="ECO:0000256" key="1">
    <source>
        <dbReference type="SAM" id="MobiDB-lite"/>
    </source>
</evidence>
<protein>
    <submittedName>
        <fullName evidence="2">Uncharacterized protein</fullName>
    </submittedName>
</protein>
<gene>
    <name evidence="2" type="ORF">BE221DRAFT_203404</name>
</gene>
<sequence length="152" mass="15793">MDRPRGATTARATTRETRALVRRAIGLSALAGVALAAMGASARATTRVLNARLREVASGGTEADGARALGAGRVRSVREHALGRVGRPEGVMGDADARRENADARDDGDDAFASEVDAYDAGDVDDADDDAVVVDEAEAWGAMLRRGGAMER</sequence>
<proteinExistence type="predicted"/>
<dbReference type="AlphaFoldDB" id="A0A1Y5IMT3"/>
<organism evidence="2">
    <name type="scientific">Ostreococcus tauri</name>
    <name type="common">Marine green alga</name>
    <dbReference type="NCBI Taxonomy" id="70448"/>
    <lineage>
        <taxon>Eukaryota</taxon>
        <taxon>Viridiplantae</taxon>
        <taxon>Chlorophyta</taxon>
        <taxon>Mamiellophyceae</taxon>
        <taxon>Mamiellales</taxon>
        <taxon>Bathycoccaceae</taxon>
        <taxon>Ostreococcus</taxon>
    </lineage>
</organism>
<reference evidence="2" key="1">
    <citation type="submission" date="2017-04" db="EMBL/GenBank/DDBJ databases">
        <title>Population genomics of picophytoplankton unveils novel chromosome hypervariability.</title>
        <authorList>
            <consortium name="DOE Joint Genome Institute"/>
            <person name="Blanc-Mathieu R."/>
            <person name="Krasovec M."/>
            <person name="Hebrard M."/>
            <person name="Yau S."/>
            <person name="Desgranges E."/>
            <person name="Martin J."/>
            <person name="Schackwitz W."/>
            <person name="Kuo A."/>
            <person name="Salin G."/>
            <person name="Donnadieu C."/>
            <person name="Desdevises Y."/>
            <person name="Sanchez-Ferandin S."/>
            <person name="Moreau H."/>
            <person name="Rivals E."/>
            <person name="Grigoriev I.V."/>
            <person name="Grimsley N."/>
            <person name="Eyre-Walker A."/>
            <person name="Piganeau G."/>
        </authorList>
    </citation>
    <scope>NUCLEOTIDE SEQUENCE [LARGE SCALE GENOMIC DNA]</scope>
    <source>
        <strain evidence="2">RCC 1115</strain>
    </source>
</reference>
<feature type="compositionally biased region" description="Basic and acidic residues" evidence="1">
    <location>
        <begin position="95"/>
        <end position="105"/>
    </location>
</feature>